<sequence length="571" mass="64673">MTTFSSIISKRNIVVVLFTVCIVLFLEAAALNFTTNQVSAAPAVQVDATNSIMVNTDNSKGSVYIYDGDQKLHTTFQNGKTIIKQYDLKGNLIKQYVQADKLVFSTSNASISLYIKANPTTTNEVKVHTRKDKSKPDYVETMATKLGNGVWKAVIPLEKWHDGAQLFESTVFINGASVKQVEIKAVETVEADYKPVVSLSDEFIKIQVSGVSPTVSKVEFPTWTIANGQDDIKHIQGKKVDLDKWEAVIPFADHNYELGRYATHVYAFDQQGNAKFIIGREYEAIAGVKAPEQSKVQNISHDVYAYGVDPAVKQVEFPTWTTHNDQDDLEWIQGKKIAPGVWKGTVVYKKHNSETGKYTTHVYGDKKELGGVDVMVSSDISLKAPQKIDLKEGQYQIRISGLSKDIQRVYFPTWTFHNGQDDLASYWERGIRESNGDWVYTVNFRNHSNEAGRYITHVYAVDQYENMEMISSTEVIAEQSVKLKNSVRLDEQWYDLYVYGVDRAAKKVQFPTWTAFQDQDDLKEIKGEKISDGVWRGRVKLSDHRNETGSYVTHIYIDDVFFQGHVVEVKR</sequence>
<dbReference type="InterPro" id="IPR013688">
    <property type="entry name" value="GBS_Bsp-like"/>
</dbReference>
<dbReference type="Pfam" id="PF08481">
    <property type="entry name" value="GBS_Bsp-like"/>
    <property type="match status" value="4"/>
</dbReference>
<dbReference type="Proteomes" id="UP000318102">
    <property type="component" value="Unassembled WGS sequence"/>
</dbReference>
<dbReference type="RefSeq" id="WP_144987391.1">
    <property type="nucleotide sequence ID" value="NZ_VNJK01000001.1"/>
</dbReference>
<name>A0A559IX27_9BACL</name>
<keyword evidence="2" id="KW-1185">Reference proteome</keyword>
<evidence type="ECO:0000313" key="1">
    <source>
        <dbReference type="EMBL" id="TVX92180.1"/>
    </source>
</evidence>
<evidence type="ECO:0000313" key="2">
    <source>
        <dbReference type="Proteomes" id="UP000318102"/>
    </source>
</evidence>
<comment type="caution">
    <text evidence="1">The sequence shown here is derived from an EMBL/GenBank/DDBJ whole genome shotgun (WGS) entry which is preliminary data.</text>
</comment>
<dbReference type="AlphaFoldDB" id="A0A559IX27"/>
<dbReference type="EMBL" id="VNJK01000001">
    <property type="protein sequence ID" value="TVX92180.1"/>
    <property type="molecule type" value="Genomic_DNA"/>
</dbReference>
<dbReference type="Gene3D" id="2.60.40.3760">
    <property type="match status" value="4"/>
</dbReference>
<accession>A0A559IX27</accession>
<dbReference type="OrthoDB" id="9763643at2"/>
<organism evidence="1 2">
    <name type="scientific">Paenibacillus agilis</name>
    <dbReference type="NCBI Taxonomy" id="3020863"/>
    <lineage>
        <taxon>Bacteria</taxon>
        <taxon>Bacillati</taxon>
        <taxon>Bacillota</taxon>
        <taxon>Bacilli</taxon>
        <taxon>Bacillales</taxon>
        <taxon>Paenibacillaceae</taxon>
        <taxon>Paenibacillus</taxon>
    </lineage>
</organism>
<proteinExistence type="predicted"/>
<protein>
    <submittedName>
        <fullName evidence="1">Uncharacterized protein</fullName>
    </submittedName>
</protein>
<reference evidence="1 2" key="1">
    <citation type="submission" date="2019-07" db="EMBL/GenBank/DDBJ databases">
        <authorList>
            <person name="Kim J."/>
        </authorList>
    </citation>
    <scope>NUCLEOTIDE SEQUENCE [LARGE SCALE GENOMIC DNA]</scope>
    <source>
        <strain evidence="1 2">N4</strain>
    </source>
</reference>
<gene>
    <name evidence="1" type="ORF">FPZ44_03380</name>
</gene>